<evidence type="ECO:0000256" key="1">
    <source>
        <dbReference type="SAM" id="MobiDB-lite"/>
    </source>
</evidence>
<evidence type="ECO:0000313" key="3">
    <source>
        <dbReference type="EMBL" id="OCX73713.1"/>
    </source>
</evidence>
<protein>
    <submittedName>
        <fullName evidence="3">Uncharacterized protein</fullName>
    </submittedName>
</protein>
<dbReference type="Proteomes" id="UP000095008">
    <property type="component" value="Unassembled WGS sequence"/>
</dbReference>
<organism evidence="3 4">
    <name type="scientific">Acidithiobacillus thiooxidans</name>
    <name type="common">Thiobacillus thiooxidans</name>
    <dbReference type="NCBI Taxonomy" id="930"/>
    <lineage>
        <taxon>Bacteria</taxon>
        <taxon>Pseudomonadati</taxon>
        <taxon>Pseudomonadota</taxon>
        <taxon>Acidithiobacillia</taxon>
        <taxon>Acidithiobacillales</taxon>
        <taxon>Acidithiobacillaceae</taxon>
        <taxon>Acidithiobacillus</taxon>
    </lineage>
</organism>
<dbReference type="EMBL" id="LWRY01000072">
    <property type="protein sequence ID" value="OCX73579.1"/>
    <property type="molecule type" value="Genomic_DNA"/>
</dbReference>
<evidence type="ECO:0000313" key="2">
    <source>
        <dbReference type="EMBL" id="OCX73579.1"/>
    </source>
</evidence>
<feature type="region of interest" description="Disordered" evidence="1">
    <location>
        <begin position="1"/>
        <end position="23"/>
    </location>
</feature>
<gene>
    <name evidence="2" type="ORF">A6M23_07855</name>
    <name evidence="3" type="ORF">A6P07_07710</name>
</gene>
<keyword evidence="5" id="KW-1185">Reference proteome</keyword>
<evidence type="ECO:0000313" key="4">
    <source>
        <dbReference type="Proteomes" id="UP000094893"/>
    </source>
</evidence>
<dbReference type="RefSeq" id="WP_065968126.1">
    <property type="nucleotide sequence ID" value="NZ_LWRY01000072.1"/>
</dbReference>
<accession>A0A1C2ICM3</accession>
<proteinExistence type="predicted"/>
<dbReference type="EMBL" id="LWSA01000096">
    <property type="protein sequence ID" value="OCX73713.1"/>
    <property type="molecule type" value="Genomic_DNA"/>
</dbReference>
<sequence>MYRSPDNFDSLHPIRPSNDPSTDTVRLPIAATHYLDKLGLSSAQRNWVESQVITGLHAQAGRINGISPTWFALMQTAIGALAEDGDELNARLATASPAARAQNHPARWFEQQQSPAILRSSMASKRFVRKIREYLEEECMPVWAFRTPSSMRNLGRRPIGQKNVQRIPQYSKRWSFSHTNFPSQQSHKTYEISQNYWELRRPERLSRRDSSLVKSISTGGFS</sequence>
<dbReference type="AlphaFoldDB" id="A0A1C2ICM3"/>
<name>A0A1C2ICM3_ACITH</name>
<reference evidence="3 4" key="1">
    <citation type="journal article" date="2016" name="Int. J. Mol. Sci.">
        <title>Comparative genomics of the extreme acidophile Acidithiobacillus thiooxidans reveals intraspecific divergence and niche adaptation.</title>
        <authorList>
            <person name="Zhang X."/>
            <person name="Feng X."/>
            <person name="Tao J."/>
            <person name="Ma L."/>
            <person name="Xiao Y."/>
            <person name="Liang Y."/>
            <person name="Liu X."/>
            <person name="Yin H."/>
        </authorList>
    </citation>
    <scope>NUCLEOTIDE SEQUENCE [LARGE SCALE GENOMIC DNA]</scope>
    <source>
        <strain evidence="3 4">A02</strain>
        <strain evidence="2">DXS-W</strain>
    </source>
</reference>
<evidence type="ECO:0000313" key="5">
    <source>
        <dbReference type="Proteomes" id="UP000095008"/>
    </source>
</evidence>
<comment type="caution">
    <text evidence="3">The sequence shown here is derived from an EMBL/GenBank/DDBJ whole genome shotgun (WGS) entry which is preliminary data.</text>
</comment>
<dbReference type="Proteomes" id="UP000094893">
    <property type="component" value="Unassembled WGS sequence"/>
</dbReference>